<dbReference type="AlphaFoldDB" id="A0A7J9HH55"/>
<dbReference type="Proteomes" id="UP000593560">
    <property type="component" value="Unassembled WGS sequence"/>
</dbReference>
<dbReference type="InterPro" id="IPR052929">
    <property type="entry name" value="RNase_H-like_EbsB-rel"/>
</dbReference>
<evidence type="ECO:0000313" key="3">
    <source>
        <dbReference type="Proteomes" id="UP000593560"/>
    </source>
</evidence>
<organism evidence="2 3">
    <name type="scientific">Gossypium harknessii</name>
    <dbReference type="NCBI Taxonomy" id="34285"/>
    <lineage>
        <taxon>Eukaryota</taxon>
        <taxon>Viridiplantae</taxon>
        <taxon>Streptophyta</taxon>
        <taxon>Embryophyta</taxon>
        <taxon>Tracheophyta</taxon>
        <taxon>Spermatophyta</taxon>
        <taxon>Magnoliopsida</taxon>
        <taxon>eudicotyledons</taxon>
        <taxon>Gunneridae</taxon>
        <taxon>Pentapetalae</taxon>
        <taxon>rosids</taxon>
        <taxon>malvids</taxon>
        <taxon>Malvales</taxon>
        <taxon>Malvaceae</taxon>
        <taxon>Malvoideae</taxon>
        <taxon>Gossypium</taxon>
    </lineage>
</organism>
<protein>
    <recommendedName>
        <fullName evidence="1">RNase H type-1 domain-containing protein</fullName>
    </recommendedName>
</protein>
<dbReference type="PANTHER" id="PTHR47074">
    <property type="entry name" value="BNAC02G40300D PROTEIN"/>
    <property type="match status" value="1"/>
</dbReference>
<dbReference type="GO" id="GO:0004523">
    <property type="term" value="F:RNA-DNA hybrid ribonuclease activity"/>
    <property type="evidence" value="ECO:0007669"/>
    <property type="project" value="InterPro"/>
</dbReference>
<evidence type="ECO:0000259" key="1">
    <source>
        <dbReference type="Pfam" id="PF13456"/>
    </source>
</evidence>
<dbReference type="OrthoDB" id="968799at2759"/>
<evidence type="ECO:0000313" key="2">
    <source>
        <dbReference type="EMBL" id="MBA0809166.1"/>
    </source>
</evidence>
<sequence length="115" mass="12735">IQVLIYKVKSYLLDLDAVQEKLLGRLIGVEHWRPSKDCCLKINVNVMYHVHSQASCAGIVIRDNQGIVLGLKTDMNMHIPSPFAVVALACLQAITLSLDLGFRYVITKGDSLTVI</sequence>
<dbReference type="InterPro" id="IPR002156">
    <property type="entry name" value="RNaseH_domain"/>
</dbReference>
<dbReference type="InterPro" id="IPR044730">
    <property type="entry name" value="RNase_H-like_dom_plant"/>
</dbReference>
<proteinExistence type="predicted"/>
<comment type="caution">
    <text evidence="2">The sequence shown here is derived from an EMBL/GenBank/DDBJ whole genome shotgun (WGS) entry which is preliminary data.</text>
</comment>
<dbReference type="EMBL" id="JABFAD010000009">
    <property type="protein sequence ID" value="MBA0809166.1"/>
    <property type="molecule type" value="Genomic_DNA"/>
</dbReference>
<feature type="non-terminal residue" evidence="2">
    <location>
        <position position="1"/>
    </location>
</feature>
<dbReference type="PANTHER" id="PTHR47074:SF61">
    <property type="entry name" value="RNASE H TYPE-1 DOMAIN-CONTAINING PROTEIN"/>
    <property type="match status" value="1"/>
</dbReference>
<feature type="domain" description="RNase H type-1" evidence="1">
    <location>
        <begin position="43"/>
        <end position="115"/>
    </location>
</feature>
<dbReference type="GO" id="GO:0003676">
    <property type="term" value="F:nucleic acid binding"/>
    <property type="evidence" value="ECO:0007669"/>
    <property type="project" value="InterPro"/>
</dbReference>
<dbReference type="Pfam" id="PF13456">
    <property type="entry name" value="RVT_3"/>
    <property type="match status" value="1"/>
</dbReference>
<accession>A0A7J9HH55</accession>
<gene>
    <name evidence="2" type="ORF">Gohar_024838</name>
</gene>
<dbReference type="CDD" id="cd06222">
    <property type="entry name" value="RNase_H_like"/>
    <property type="match status" value="1"/>
</dbReference>
<keyword evidence="3" id="KW-1185">Reference proteome</keyword>
<reference evidence="2 3" key="1">
    <citation type="journal article" date="2019" name="Genome Biol. Evol.">
        <title>Insights into the evolution of the New World diploid cottons (Gossypium, subgenus Houzingenia) based on genome sequencing.</title>
        <authorList>
            <person name="Grover C.E."/>
            <person name="Arick M.A. 2nd"/>
            <person name="Thrash A."/>
            <person name="Conover J.L."/>
            <person name="Sanders W.S."/>
            <person name="Peterson D.G."/>
            <person name="Frelichowski J.E."/>
            <person name="Scheffler J.A."/>
            <person name="Scheffler B.E."/>
            <person name="Wendel J.F."/>
        </authorList>
    </citation>
    <scope>NUCLEOTIDE SEQUENCE [LARGE SCALE GENOMIC DNA]</scope>
    <source>
        <strain evidence="2">0</strain>
        <tissue evidence="2">Leaf</tissue>
    </source>
</reference>
<name>A0A7J9HH55_9ROSI</name>